<evidence type="ECO:0000256" key="1">
    <source>
        <dbReference type="SAM" id="MobiDB-lite"/>
    </source>
</evidence>
<dbReference type="Proteomes" id="UP000192772">
    <property type="component" value="Unassembled WGS sequence"/>
</dbReference>
<reference evidence="3 4" key="1">
    <citation type="submission" date="2017-02" db="EMBL/GenBank/DDBJ databases">
        <title>The new phylogeny of genus Mycobacterium.</title>
        <authorList>
            <person name="Tortoli E."/>
            <person name="Trovato A."/>
            <person name="Cirillo D.M."/>
        </authorList>
    </citation>
    <scope>NUCLEOTIDE SEQUENCE [LARGE SCALE GENOMIC DNA]</scope>
    <source>
        <strain evidence="3 4">FI-09383</strain>
    </source>
</reference>
<dbReference type="EMBL" id="MVHP01000038">
    <property type="protein sequence ID" value="ORA60181.1"/>
    <property type="molecule type" value="Genomic_DNA"/>
</dbReference>
<accession>A0A1X0CJ34</accession>
<organism evidence="3 4">
    <name type="scientific">Mycolicibacterium elephantis</name>
    <dbReference type="NCBI Taxonomy" id="81858"/>
    <lineage>
        <taxon>Bacteria</taxon>
        <taxon>Bacillati</taxon>
        <taxon>Actinomycetota</taxon>
        <taxon>Actinomycetes</taxon>
        <taxon>Mycobacteriales</taxon>
        <taxon>Mycobacteriaceae</taxon>
        <taxon>Mycolicibacterium</taxon>
    </lineage>
</organism>
<feature type="domain" description="PE" evidence="2">
    <location>
        <begin position="15"/>
        <end position="88"/>
    </location>
</feature>
<dbReference type="AlphaFoldDB" id="A0A1A0QLZ9"/>
<comment type="caution">
    <text evidence="3">The sequence shown here is derived from an EMBL/GenBank/DDBJ whole genome shotgun (WGS) entry which is preliminary data.</text>
</comment>
<dbReference type="Pfam" id="PF00934">
    <property type="entry name" value="PE"/>
    <property type="match status" value="1"/>
</dbReference>
<name>A0A1A0QLZ9_9MYCO</name>
<gene>
    <name evidence="3" type="ORF">BST23_23350</name>
</gene>
<feature type="compositionally biased region" description="Low complexity" evidence="1">
    <location>
        <begin position="118"/>
        <end position="129"/>
    </location>
</feature>
<dbReference type="STRING" id="81858.BST23_23350"/>
<evidence type="ECO:0000259" key="2">
    <source>
        <dbReference type="Pfam" id="PF00934"/>
    </source>
</evidence>
<feature type="compositionally biased region" description="Low complexity" evidence="1">
    <location>
        <begin position="254"/>
        <end position="264"/>
    </location>
</feature>
<dbReference type="InterPro" id="IPR000084">
    <property type="entry name" value="PE-PGRS_N"/>
</dbReference>
<sequence>MPMTETLRIDAPLVLEAGSRLQALAAAIPPPPASFSPTGADALSVAIAGKVAEVVDPVLAQLPVTKEELTRYAQNVLTAAGMYDAADRQLAEEILKRLSELDEAEAGSTGGGSGAGAAEGTTTSGAGAAEQAGQMGQMMQMPMQLAQQAAQIPMQLAGMAGAIPAAMMQGLQSAMQQVGQVSETPAASGELKPEGDESVSASATDEELAEAETPRVEVEGAAPSTGGGERVPEPQVQEFEPPAPAVPPKPAPTRPAEAAPEIAL</sequence>
<feature type="region of interest" description="Disordered" evidence="1">
    <location>
        <begin position="177"/>
        <end position="264"/>
    </location>
</feature>
<feature type="compositionally biased region" description="Gly residues" evidence="1">
    <location>
        <begin position="108"/>
        <end position="117"/>
    </location>
</feature>
<feature type="compositionally biased region" description="Pro residues" evidence="1">
    <location>
        <begin position="241"/>
        <end position="253"/>
    </location>
</feature>
<proteinExistence type="predicted"/>
<evidence type="ECO:0000313" key="4">
    <source>
        <dbReference type="Proteomes" id="UP000192772"/>
    </source>
</evidence>
<protein>
    <recommendedName>
        <fullName evidence="2">PE domain-containing protein</fullName>
    </recommendedName>
</protein>
<accession>A0A1A0QLZ9</accession>
<evidence type="ECO:0000313" key="3">
    <source>
        <dbReference type="EMBL" id="ORA60181.1"/>
    </source>
</evidence>
<feature type="region of interest" description="Disordered" evidence="1">
    <location>
        <begin position="103"/>
        <end position="129"/>
    </location>
</feature>